<dbReference type="Proteomes" id="UP001623660">
    <property type="component" value="Unassembled WGS sequence"/>
</dbReference>
<reference evidence="1 2" key="1">
    <citation type="submission" date="2024-11" db="EMBL/GenBank/DDBJ databases">
        <authorList>
            <person name="Heng Y.C."/>
            <person name="Lim A.C.H."/>
            <person name="Lee J.K.Y."/>
            <person name="Kittelmann S."/>
        </authorList>
    </citation>
    <scope>NUCLEOTIDE SEQUENCE [LARGE SCALE GENOMIC DNA]</scope>
    <source>
        <strain evidence="1 2">WILCCON 0269</strain>
    </source>
</reference>
<keyword evidence="2" id="KW-1185">Reference proteome</keyword>
<organism evidence="1 2">
    <name type="scientific">Candidatus Clostridium eludens</name>
    <dbReference type="NCBI Taxonomy" id="3381663"/>
    <lineage>
        <taxon>Bacteria</taxon>
        <taxon>Bacillati</taxon>
        <taxon>Bacillota</taxon>
        <taxon>Clostridia</taxon>
        <taxon>Eubacteriales</taxon>
        <taxon>Clostridiaceae</taxon>
        <taxon>Clostridium</taxon>
    </lineage>
</organism>
<name>A0ABW8SGG6_9CLOT</name>
<gene>
    <name evidence="1" type="ORF">ACJDU8_03515</name>
</gene>
<evidence type="ECO:0000313" key="1">
    <source>
        <dbReference type="EMBL" id="MFL0194643.1"/>
    </source>
</evidence>
<sequence length="328" mass="38840">MLKGIITLRNVCHETYYDIVYEWEDCICDNLNLQLISISDKVYKSSEKLKYRIISKLKRNMKIPLHKFSINRDYYLAFIMNISHFKYYSEYNIIPIFLDTWKCDTQFLFNNFRKLNKIKYYVTNYQMFCLLTGKGAKNVEYIPLSIADKWILSDCPRKQIDVIQMGRKNSILHEYMLRFCSEFPDTEYVYLDLIGRQKGYLSTTRGFIGDCKTRISMMELLRTAKVSLVSSPGIDAKEGDKSYGIDFPTPRFYESAVNYCYMIGRYSPKIEFDNLDIPSVCPNVDSYDEFKKCMIRYLESDSFNKKVFDNFIKRNTTIARLGQIEKLM</sequence>
<evidence type="ECO:0000313" key="2">
    <source>
        <dbReference type="Proteomes" id="UP001623660"/>
    </source>
</evidence>
<accession>A0ABW8SGG6</accession>
<comment type="caution">
    <text evidence="1">The sequence shown here is derived from an EMBL/GenBank/DDBJ whole genome shotgun (WGS) entry which is preliminary data.</text>
</comment>
<proteinExistence type="predicted"/>
<dbReference type="RefSeq" id="WP_406790770.1">
    <property type="nucleotide sequence ID" value="NZ_JBJHZX010000004.1"/>
</dbReference>
<dbReference type="EMBL" id="JBJHZX010000004">
    <property type="protein sequence ID" value="MFL0194643.1"/>
    <property type="molecule type" value="Genomic_DNA"/>
</dbReference>
<protein>
    <recommendedName>
        <fullName evidence="3">Glycosyltransferase</fullName>
    </recommendedName>
</protein>
<evidence type="ECO:0008006" key="3">
    <source>
        <dbReference type="Google" id="ProtNLM"/>
    </source>
</evidence>